<gene>
    <name evidence="3" type="ORF">ODALV1_LOCUS28756</name>
</gene>
<evidence type="ECO:0000313" key="3">
    <source>
        <dbReference type="EMBL" id="CAL8141523.1"/>
    </source>
</evidence>
<keyword evidence="2" id="KW-0812">Transmembrane</keyword>
<feature type="region of interest" description="Disordered" evidence="1">
    <location>
        <begin position="161"/>
        <end position="193"/>
    </location>
</feature>
<organism evidence="3 4">
    <name type="scientific">Orchesella dallaii</name>
    <dbReference type="NCBI Taxonomy" id="48710"/>
    <lineage>
        <taxon>Eukaryota</taxon>
        <taxon>Metazoa</taxon>
        <taxon>Ecdysozoa</taxon>
        <taxon>Arthropoda</taxon>
        <taxon>Hexapoda</taxon>
        <taxon>Collembola</taxon>
        <taxon>Entomobryomorpha</taxon>
        <taxon>Entomobryoidea</taxon>
        <taxon>Orchesellidae</taxon>
        <taxon>Orchesellinae</taxon>
        <taxon>Orchesella</taxon>
    </lineage>
</organism>
<evidence type="ECO:0000313" key="4">
    <source>
        <dbReference type="Proteomes" id="UP001642540"/>
    </source>
</evidence>
<comment type="caution">
    <text evidence="3">The sequence shown here is derived from an EMBL/GenBank/DDBJ whole genome shotgun (WGS) entry which is preliminary data.</text>
</comment>
<evidence type="ECO:0000256" key="1">
    <source>
        <dbReference type="SAM" id="MobiDB-lite"/>
    </source>
</evidence>
<feature type="region of interest" description="Disordered" evidence="1">
    <location>
        <begin position="20"/>
        <end position="135"/>
    </location>
</feature>
<keyword evidence="4" id="KW-1185">Reference proteome</keyword>
<feature type="transmembrane region" description="Helical" evidence="2">
    <location>
        <begin position="221"/>
        <end position="242"/>
    </location>
</feature>
<feature type="compositionally biased region" description="Low complexity" evidence="1">
    <location>
        <begin position="31"/>
        <end position="43"/>
    </location>
</feature>
<keyword evidence="2" id="KW-1133">Transmembrane helix</keyword>
<name>A0ABP1S211_9HEXA</name>
<accession>A0ABP1S211</accession>
<protein>
    <submittedName>
        <fullName evidence="3">Uncharacterized protein</fullName>
    </submittedName>
</protein>
<feature type="region of interest" description="Disordered" evidence="1">
    <location>
        <begin position="323"/>
        <end position="342"/>
    </location>
</feature>
<proteinExistence type="predicted"/>
<dbReference type="Proteomes" id="UP001642540">
    <property type="component" value="Unassembled WGS sequence"/>
</dbReference>
<feature type="compositionally biased region" description="Polar residues" evidence="1">
    <location>
        <begin position="99"/>
        <end position="111"/>
    </location>
</feature>
<feature type="compositionally biased region" description="Basic residues" evidence="1">
    <location>
        <begin position="112"/>
        <end position="125"/>
    </location>
</feature>
<reference evidence="3 4" key="1">
    <citation type="submission" date="2024-08" db="EMBL/GenBank/DDBJ databases">
        <authorList>
            <person name="Cucini C."/>
            <person name="Frati F."/>
        </authorList>
    </citation>
    <scope>NUCLEOTIDE SEQUENCE [LARGE SCALE GENOMIC DNA]</scope>
</reference>
<dbReference type="EMBL" id="CAXLJM020000147">
    <property type="protein sequence ID" value="CAL8141523.1"/>
    <property type="molecule type" value="Genomic_DNA"/>
</dbReference>
<keyword evidence="2" id="KW-0472">Membrane</keyword>
<evidence type="ECO:0000256" key="2">
    <source>
        <dbReference type="SAM" id="Phobius"/>
    </source>
</evidence>
<sequence>MIAQKTQRLVSQGAVHIHAPTAAAPTPPKIGSGVADAGVADASPQVVKKNRGRRVGILTHVPGRHPGGPPGVRISGFQTNSDTDDDPGSELSEPEFTATRVNLNPSPTNRPKSNRNGKSWGRRVRTTHDDDDDDDELQFRPLALRRKGSVAPTPIRIINLNYNQSNSSREKSGEDDGNYGEKGQASPTPSATSISSLLREKLGQVPIPGMFRNKKPKEYKLQAFVAVLFLCIIVLVGSSYIIHKEKELQKSYFDRLRFNSKDRRIRVTNIQDRIVLTGVLGVNLNPRDKPWPCLSENQRENETCLECVRPSIMVPHASSYRVTPTKTKEQVNGQSGTQAWKE</sequence>